<gene>
    <name evidence="1" type="ORF">MAR_017731</name>
</gene>
<keyword evidence="2" id="KW-1185">Reference proteome</keyword>
<name>A0ABY7ECN4_MYAAR</name>
<protein>
    <submittedName>
        <fullName evidence="1">Uncharacterized protein</fullName>
    </submittedName>
</protein>
<accession>A0ABY7ECN4</accession>
<organism evidence="1 2">
    <name type="scientific">Mya arenaria</name>
    <name type="common">Soft-shell clam</name>
    <dbReference type="NCBI Taxonomy" id="6604"/>
    <lineage>
        <taxon>Eukaryota</taxon>
        <taxon>Metazoa</taxon>
        <taxon>Spiralia</taxon>
        <taxon>Lophotrochozoa</taxon>
        <taxon>Mollusca</taxon>
        <taxon>Bivalvia</taxon>
        <taxon>Autobranchia</taxon>
        <taxon>Heteroconchia</taxon>
        <taxon>Euheterodonta</taxon>
        <taxon>Imparidentia</taxon>
        <taxon>Neoheterodontei</taxon>
        <taxon>Myida</taxon>
        <taxon>Myoidea</taxon>
        <taxon>Myidae</taxon>
        <taxon>Mya</taxon>
    </lineage>
</organism>
<reference evidence="1" key="1">
    <citation type="submission" date="2022-11" db="EMBL/GenBank/DDBJ databases">
        <title>Centuries of genome instability and evolution in soft-shell clam transmissible cancer (bioRxiv).</title>
        <authorList>
            <person name="Hart S.F.M."/>
            <person name="Yonemitsu M.A."/>
            <person name="Giersch R.M."/>
            <person name="Beal B.F."/>
            <person name="Arriagada G."/>
            <person name="Davis B.W."/>
            <person name="Ostrander E.A."/>
            <person name="Goff S.P."/>
            <person name="Metzger M.J."/>
        </authorList>
    </citation>
    <scope>NUCLEOTIDE SEQUENCE</scope>
    <source>
        <strain evidence="1">MELC-2E11</strain>
        <tissue evidence="1">Siphon/mantle</tissue>
    </source>
</reference>
<evidence type="ECO:0000313" key="1">
    <source>
        <dbReference type="EMBL" id="WAR07773.1"/>
    </source>
</evidence>
<dbReference type="EMBL" id="CP111017">
    <property type="protein sequence ID" value="WAR07773.1"/>
    <property type="molecule type" value="Genomic_DNA"/>
</dbReference>
<sequence>MAVVGGKFTQHCRIRQWAGQHHTSNAKVFHLLNVNHSFIYRLFKIKLNELYLKHLFSVIP</sequence>
<dbReference type="Proteomes" id="UP001164746">
    <property type="component" value="Chromosome 6"/>
</dbReference>
<evidence type="ECO:0000313" key="2">
    <source>
        <dbReference type="Proteomes" id="UP001164746"/>
    </source>
</evidence>
<proteinExistence type="predicted"/>